<dbReference type="RefSeq" id="WP_141999646.1">
    <property type="nucleotide sequence ID" value="NZ_VFML01000001.1"/>
</dbReference>
<evidence type="ECO:0000313" key="3">
    <source>
        <dbReference type="Proteomes" id="UP000320876"/>
    </source>
</evidence>
<evidence type="ECO:0000313" key="2">
    <source>
        <dbReference type="EMBL" id="TQJ03887.1"/>
    </source>
</evidence>
<dbReference type="Proteomes" id="UP000320876">
    <property type="component" value="Unassembled WGS sequence"/>
</dbReference>
<dbReference type="SUPFAM" id="SSF47413">
    <property type="entry name" value="lambda repressor-like DNA-binding domains"/>
    <property type="match status" value="1"/>
</dbReference>
<dbReference type="EMBL" id="VFML01000001">
    <property type="protein sequence ID" value="TQJ03887.1"/>
    <property type="molecule type" value="Genomic_DNA"/>
</dbReference>
<dbReference type="OrthoDB" id="4285266at2"/>
<comment type="caution">
    <text evidence="2">The sequence shown here is derived from an EMBL/GenBank/DDBJ whole genome shotgun (WGS) entry which is preliminary data.</text>
</comment>
<dbReference type="Pfam" id="PF13560">
    <property type="entry name" value="HTH_31"/>
    <property type="match status" value="1"/>
</dbReference>
<dbReference type="GO" id="GO:0003677">
    <property type="term" value="F:DNA binding"/>
    <property type="evidence" value="ECO:0007669"/>
    <property type="project" value="InterPro"/>
</dbReference>
<dbReference type="InterPro" id="IPR001387">
    <property type="entry name" value="Cro/C1-type_HTH"/>
</dbReference>
<dbReference type="Pfam" id="PF19054">
    <property type="entry name" value="DUF5753"/>
    <property type="match status" value="1"/>
</dbReference>
<proteinExistence type="predicted"/>
<dbReference type="PROSITE" id="PS50943">
    <property type="entry name" value="HTH_CROC1"/>
    <property type="match status" value="1"/>
</dbReference>
<dbReference type="SMART" id="SM00530">
    <property type="entry name" value="HTH_XRE"/>
    <property type="match status" value="1"/>
</dbReference>
<accession>A0A542DLC8</accession>
<dbReference type="Gene3D" id="1.10.260.40">
    <property type="entry name" value="lambda repressor-like DNA-binding domains"/>
    <property type="match status" value="1"/>
</dbReference>
<keyword evidence="3" id="KW-1185">Reference proteome</keyword>
<dbReference type="AlphaFoldDB" id="A0A542DLC8"/>
<gene>
    <name evidence="2" type="ORF">FB471_3661</name>
</gene>
<dbReference type="CDD" id="cd00093">
    <property type="entry name" value="HTH_XRE"/>
    <property type="match status" value="1"/>
</dbReference>
<reference evidence="2 3" key="1">
    <citation type="submission" date="2019-06" db="EMBL/GenBank/DDBJ databases">
        <title>Sequencing the genomes of 1000 actinobacteria strains.</title>
        <authorList>
            <person name="Klenk H.-P."/>
        </authorList>
    </citation>
    <scope>NUCLEOTIDE SEQUENCE [LARGE SCALE GENOMIC DNA]</scope>
    <source>
        <strain evidence="2 3">DSM 45679</strain>
    </source>
</reference>
<dbReference type="InterPro" id="IPR010982">
    <property type="entry name" value="Lambda_DNA-bd_dom_sf"/>
</dbReference>
<evidence type="ECO:0000259" key="1">
    <source>
        <dbReference type="PROSITE" id="PS50943"/>
    </source>
</evidence>
<sequence length="284" mass="31435">MAAPTRAKKRLGDFLQERRKRASVSAAEAADVLKTSESTVSRYESGSVLPVWSTVLNLLRLYDATEEQIGAGIRLWEEARDEPKPVRLPSDTPKSFRRLVNAERSAPWMRTVHPYTVPGLLQTRAYVRALVAAAHRFHDPEGRTEMIVSNRMARQQCLHKDNPLRLHSLLDESVIHREIGGPAVMREQLAHLLTMGEQPNVTLQVMPYGAGAYGTMSGGCTIVGYLGDEVPGVYLEYPAGGAWVDNEQDVHRFTTMFDDATSAALAPADTADLIYQRIRATGHG</sequence>
<feature type="domain" description="HTH cro/C1-type" evidence="1">
    <location>
        <begin position="15"/>
        <end position="69"/>
    </location>
</feature>
<dbReference type="InterPro" id="IPR043917">
    <property type="entry name" value="DUF5753"/>
</dbReference>
<protein>
    <submittedName>
        <fullName evidence="2">Helix-turn-helix protein</fullName>
    </submittedName>
</protein>
<organism evidence="2 3">
    <name type="scientific">Amycolatopsis cihanbeyliensis</name>
    <dbReference type="NCBI Taxonomy" id="1128664"/>
    <lineage>
        <taxon>Bacteria</taxon>
        <taxon>Bacillati</taxon>
        <taxon>Actinomycetota</taxon>
        <taxon>Actinomycetes</taxon>
        <taxon>Pseudonocardiales</taxon>
        <taxon>Pseudonocardiaceae</taxon>
        <taxon>Amycolatopsis</taxon>
    </lineage>
</organism>
<name>A0A542DLC8_AMYCI</name>